<evidence type="ECO:0008006" key="2">
    <source>
        <dbReference type="Google" id="ProtNLM"/>
    </source>
</evidence>
<proteinExistence type="predicted"/>
<dbReference type="CDD" id="cd02440">
    <property type="entry name" value="AdoMet_MTases"/>
    <property type="match status" value="1"/>
</dbReference>
<dbReference type="Gene3D" id="3.40.50.150">
    <property type="entry name" value="Vaccinia Virus protein VP39"/>
    <property type="match status" value="1"/>
</dbReference>
<dbReference type="EMBL" id="BARV01006593">
    <property type="protein sequence ID" value="GAI14919.1"/>
    <property type="molecule type" value="Genomic_DNA"/>
</dbReference>
<reference evidence="1" key="1">
    <citation type="journal article" date="2014" name="Front. Microbiol.">
        <title>High frequency of phylogenetically diverse reductive dehalogenase-homologous genes in deep subseafloor sedimentary metagenomes.</title>
        <authorList>
            <person name="Kawai M."/>
            <person name="Futagami T."/>
            <person name="Toyoda A."/>
            <person name="Takaki Y."/>
            <person name="Nishi S."/>
            <person name="Hori S."/>
            <person name="Arai W."/>
            <person name="Tsubouchi T."/>
            <person name="Morono Y."/>
            <person name="Uchiyama I."/>
            <person name="Ito T."/>
            <person name="Fujiyama A."/>
            <person name="Inagaki F."/>
            <person name="Takami H."/>
        </authorList>
    </citation>
    <scope>NUCLEOTIDE SEQUENCE</scope>
    <source>
        <strain evidence="1">Expedition CK06-06</strain>
    </source>
</reference>
<dbReference type="InterPro" id="IPR029063">
    <property type="entry name" value="SAM-dependent_MTases_sf"/>
</dbReference>
<dbReference type="SUPFAM" id="SSF53335">
    <property type="entry name" value="S-adenosyl-L-methionine-dependent methyltransferases"/>
    <property type="match status" value="1"/>
</dbReference>
<comment type="caution">
    <text evidence="1">The sequence shown here is derived from an EMBL/GenBank/DDBJ whole genome shotgun (WGS) entry which is preliminary data.</text>
</comment>
<dbReference type="PANTHER" id="PTHR43861">
    <property type="entry name" value="TRANS-ACONITATE 2-METHYLTRANSFERASE-RELATED"/>
    <property type="match status" value="1"/>
</dbReference>
<organism evidence="1">
    <name type="scientific">marine sediment metagenome</name>
    <dbReference type="NCBI Taxonomy" id="412755"/>
    <lineage>
        <taxon>unclassified sequences</taxon>
        <taxon>metagenomes</taxon>
        <taxon>ecological metagenomes</taxon>
    </lineage>
</organism>
<gene>
    <name evidence="1" type="ORF">S06H3_13500</name>
</gene>
<accession>X1N8F1</accession>
<name>X1N8F1_9ZZZZ</name>
<feature type="non-terminal residue" evidence="1">
    <location>
        <position position="187"/>
    </location>
</feature>
<sequence>MLKSYYRKYNKKNAEYYGHHYDQRLKHVVKLILDLPSPMVLDAGCGVGSETILFGLLGADVTGVDLSKERLNVAKSRIPFYEDRYGIKLHTRFYLKNILRYYADGKFDIIWANEFISHVHPVEDFFEAARKNLKQRGYIVICDSNDTNPYAKFNAWKAHRKGGLYTSVIDPDSLESVPYARERLLSI</sequence>
<dbReference type="AlphaFoldDB" id="X1N8F1"/>
<dbReference type="Pfam" id="PF13489">
    <property type="entry name" value="Methyltransf_23"/>
    <property type="match status" value="1"/>
</dbReference>
<evidence type="ECO:0000313" key="1">
    <source>
        <dbReference type="EMBL" id="GAI14919.1"/>
    </source>
</evidence>
<protein>
    <recommendedName>
        <fullName evidence="2">Methyltransferase type 11 domain-containing protein</fullName>
    </recommendedName>
</protein>